<organism evidence="1 2">
    <name type="scientific">Brumicola pallidula DSM 14239 = ACAM 615</name>
    <dbReference type="NCBI Taxonomy" id="1121922"/>
    <lineage>
        <taxon>Bacteria</taxon>
        <taxon>Pseudomonadati</taxon>
        <taxon>Pseudomonadota</taxon>
        <taxon>Gammaproteobacteria</taxon>
        <taxon>Alteromonadales</taxon>
        <taxon>Alteromonadaceae</taxon>
        <taxon>Brumicola</taxon>
    </lineage>
</organism>
<comment type="caution">
    <text evidence="1">The sequence shown here is derived from an EMBL/GenBank/DDBJ whole genome shotgun (WGS) entry which is preliminary data.</text>
</comment>
<proteinExistence type="predicted"/>
<protein>
    <submittedName>
        <fullName evidence="1">Uncharacterized protein</fullName>
    </submittedName>
</protein>
<dbReference type="Proteomes" id="UP000006251">
    <property type="component" value="Unassembled WGS sequence"/>
</dbReference>
<dbReference type="AlphaFoldDB" id="K6ZYU2"/>
<sequence length="53" mass="5960">MNEVMGIIHRARSTQVVSRAGPSNKQAKTGAVKIIQRFGDALNLKIYFHVLFF</sequence>
<name>K6ZYU2_9ALTE</name>
<evidence type="ECO:0000313" key="2">
    <source>
        <dbReference type="Proteomes" id="UP000006251"/>
    </source>
</evidence>
<gene>
    <name evidence="1" type="ORF">GPAL_1601</name>
</gene>
<dbReference type="EMBL" id="BAEQ01000024">
    <property type="protein sequence ID" value="GAC28465.1"/>
    <property type="molecule type" value="Genomic_DNA"/>
</dbReference>
<accession>K6ZYU2</accession>
<evidence type="ECO:0000313" key="1">
    <source>
        <dbReference type="EMBL" id="GAC28465.1"/>
    </source>
</evidence>
<reference evidence="2" key="1">
    <citation type="journal article" date="2014" name="Environ. Microbiol.">
        <title>Comparative genomics of the marine bacterial genus Glaciecola reveals the high degree of genomic diversity and genomic characteristic for cold adaptation.</title>
        <authorList>
            <person name="Qin Q.L."/>
            <person name="Xie B.B."/>
            <person name="Yu Y."/>
            <person name="Shu Y.L."/>
            <person name="Rong J.C."/>
            <person name="Zhang Y.J."/>
            <person name="Zhao D.L."/>
            <person name="Chen X.L."/>
            <person name="Zhang X.Y."/>
            <person name="Chen B."/>
            <person name="Zhou B.C."/>
            <person name="Zhang Y.Z."/>
        </authorList>
    </citation>
    <scope>NUCLEOTIDE SEQUENCE [LARGE SCALE GENOMIC DNA]</scope>
    <source>
        <strain evidence="2">ACAM 615</strain>
    </source>
</reference>
<keyword evidence="2" id="KW-1185">Reference proteome</keyword>